<dbReference type="Pfam" id="PF16845">
    <property type="entry name" value="SQAPI"/>
    <property type="match status" value="1"/>
</dbReference>
<evidence type="ECO:0000256" key="2">
    <source>
        <dbReference type="ARBA" id="ARBA00022704"/>
    </source>
</evidence>
<reference evidence="6" key="2">
    <citation type="submission" date="2025-08" db="UniProtKB">
        <authorList>
            <consortium name="RefSeq"/>
        </authorList>
    </citation>
    <scope>IDENTIFICATION</scope>
    <source>
        <tissue evidence="6">Leaves</tissue>
    </source>
</reference>
<name>A0A6P6W1E5_COFAR</name>
<dbReference type="Gene3D" id="3.10.450.10">
    <property type="match status" value="1"/>
</dbReference>
<evidence type="ECO:0000256" key="3">
    <source>
        <dbReference type="SAM" id="SignalP"/>
    </source>
</evidence>
<dbReference type="RefSeq" id="XP_027108755.1">
    <property type="nucleotide sequence ID" value="XM_027252954.1"/>
</dbReference>
<dbReference type="PANTHER" id="PTHR47364:SF2">
    <property type="entry name" value="CYSTEINE PROTEINASE INHIBITOR 5"/>
    <property type="match status" value="1"/>
</dbReference>
<dbReference type="InterPro" id="IPR046350">
    <property type="entry name" value="Cystatin_sf"/>
</dbReference>
<dbReference type="SUPFAM" id="SSF54403">
    <property type="entry name" value="Cystatin/monellin"/>
    <property type="match status" value="1"/>
</dbReference>
<keyword evidence="2" id="KW-0789">Thiol protease inhibitor</keyword>
<evidence type="ECO:0000313" key="5">
    <source>
        <dbReference type="Proteomes" id="UP001652660"/>
    </source>
</evidence>
<dbReference type="OrthoDB" id="2016588at2759"/>
<feature type="chain" id="PRO_5027590389" evidence="3">
    <location>
        <begin position="25"/>
        <end position="133"/>
    </location>
</feature>
<dbReference type="GO" id="GO:0004869">
    <property type="term" value="F:cysteine-type endopeptidase inhibitor activity"/>
    <property type="evidence" value="ECO:0007669"/>
    <property type="project" value="UniProtKB-KW"/>
</dbReference>
<reference evidence="5" key="1">
    <citation type="journal article" date="2025" name="Foods">
        <title>Unveiling the Microbial Signatures of Arabica Coffee Cherries: Insights into Ripeness Specific Diversity, Functional Traits, and Implications for Quality and Safety.</title>
        <authorList>
            <consortium name="RefSeq"/>
            <person name="Tenea G.N."/>
            <person name="Cifuentes V."/>
            <person name="Reyes P."/>
            <person name="Cevallos-Vallejos M."/>
        </authorList>
    </citation>
    <scope>NUCLEOTIDE SEQUENCE [LARGE SCALE GENOMIC DNA]</scope>
</reference>
<dbReference type="AlphaFoldDB" id="A0A6P6W1E5"/>
<dbReference type="InterPro" id="IPR000010">
    <property type="entry name" value="Cystatin_dom"/>
</dbReference>
<keyword evidence="3" id="KW-0732">Signal</keyword>
<dbReference type="PANTHER" id="PTHR47364">
    <property type="entry name" value="CYSTEINE PROTEINASE INHIBITOR 5"/>
    <property type="match status" value="1"/>
</dbReference>
<accession>A0A6P6W1E5</accession>
<evidence type="ECO:0000256" key="1">
    <source>
        <dbReference type="ARBA" id="ARBA00022690"/>
    </source>
</evidence>
<feature type="domain" description="Cystatin" evidence="4">
    <location>
        <begin position="36"/>
        <end position="117"/>
    </location>
</feature>
<evidence type="ECO:0000259" key="4">
    <source>
        <dbReference type="Pfam" id="PF16845"/>
    </source>
</evidence>
<gene>
    <name evidence="6" type="primary">LOC113728558</name>
</gene>
<evidence type="ECO:0000313" key="6">
    <source>
        <dbReference type="RefSeq" id="XP_027108755.1"/>
    </source>
</evidence>
<protein>
    <submittedName>
        <fullName evidence="6">Cysteine proteinase inhibitor 1</fullName>
    </submittedName>
</protein>
<sequence length="133" mass="14750">MALNLHPLLLTILVLPVVFPFSEAYRPVEVGRNPINVNDPHVIEIAKFAISWRNAVSSTRFQFRKVIKGERQVAPGVTGVNYNLVILAKAADAPLYCEVAVFDREWENLRILTSFREIPAGDALAPALAPGSW</sequence>
<proteinExistence type="predicted"/>
<organism evidence="5 6">
    <name type="scientific">Coffea arabica</name>
    <name type="common">Arabian coffee</name>
    <dbReference type="NCBI Taxonomy" id="13443"/>
    <lineage>
        <taxon>Eukaryota</taxon>
        <taxon>Viridiplantae</taxon>
        <taxon>Streptophyta</taxon>
        <taxon>Embryophyta</taxon>
        <taxon>Tracheophyta</taxon>
        <taxon>Spermatophyta</taxon>
        <taxon>Magnoliopsida</taxon>
        <taxon>eudicotyledons</taxon>
        <taxon>Gunneridae</taxon>
        <taxon>Pentapetalae</taxon>
        <taxon>asterids</taxon>
        <taxon>lamiids</taxon>
        <taxon>Gentianales</taxon>
        <taxon>Rubiaceae</taxon>
        <taxon>Ixoroideae</taxon>
        <taxon>Gardenieae complex</taxon>
        <taxon>Bertiereae - Coffeeae clade</taxon>
        <taxon>Coffeeae</taxon>
        <taxon>Coffea</taxon>
    </lineage>
</organism>
<keyword evidence="5" id="KW-1185">Reference proteome</keyword>
<dbReference type="CDD" id="cd00042">
    <property type="entry name" value="CY"/>
    <property type="match status" value="1"/>
</dbReference>
<dbReference type="GeneID" id="113728558"/>
<keyword evidence="1" id="KW-0646">Protease inhibitor</keyword>
<dbReference type="Proteomes" id="UP001652660">
    <property type="component" value="Chromosome 2e"/>
</dbReference>
<feature type="signal peptide" evidence="3">
    <location>
        <begin position="1"/>
        <end position="24"/>
    </location>
</feature>